<accession>A0ABR9PAN5</accession>
<evidence type="ECO:0000259" key="5">
    <source>
        <dbReference type="Pfam" id="PF01850"/>
    </source>
</evidence>
<reference evidence="6 7" key="1">
    <citation type="submission" date="2020-09" db="EMBL/GenBank/DDBJ databases">
        <title>Diversity and distribution of actinomycetes associated with coral in the coast of Hainan.</title>
        <authorList>
            <person name="Li F."/>
        </authorList>
    </citation>
    <scope>NUCLEOTIDE SEQUENCE [LARGE SCALE GENOMIC DNA]</scope>
    <source>
        <strain evidence="6 7">HNM0947</strain>
    </source>
</reference>
<evidence type="ECO:0000313" key="7">
    <source>
        <dbReference type="Proteomes" id="UP000806528"/>
    </source>
</evidence>
<evidence type="ECO:0000313" key="6">
    <source>
        <dbReference type="EMBL" id="MBE3000903.1"/>
    </source>
</evidence>
<protein>
    <submittedName>
        <fullName evidence="6">PIN domain-containing protein</fullName>
    </submittedName>
</protein>
<feature type="domain" description="PIN" evidence="5">
    <location>
        <begin position="13"/>
        <end position="120"/>
    </location>
</feature>
<proteinExistence type="predicted"/>
<keyword evidence="2" id="KW-0479">Metal-binding</keyword>
<dbReference type="SUPFAM" id="SSF88723">
    <property type="entry name" value="PIN domain-like"/>
    <property type="match status" value="1"/>
</dbReference>
<dbReference type="EMBL" id="JADBGI010000018">
    <property type="protein sequence ID" value="MBE3000903.1"/>
    <property type="molecule type" value="Genomic_DNA"/>
</dbReference>
<keyword evidence="4" id="KW-0460">Magnesium</keyword>
<dbReference type="InterPro" id="IPR002716">
    <property type="entry name" value="PIN_dom"/>
</dbReference>
<dbReference type="Gene3D" id="3.40.50.1010">
    <property type="entry name" value="5'-nuclease"/>
    <property type="match status" value="1"/>
</dbReference>
<dbReference type="Proteomes" id="UP000806528">
    <property type="component" value="Unassembled WGS sequence"/>
</dbReference>
<name>A0ABR9PAN5_9ACTN</name>
<dbReference type="RefSeq" id="WP_193123496.1">
    <property type="nucleotide sequence ID" value="NZ_JADBGI010000018.1"/>
</dbReference>
<evidence type="ECO:0000256" key="4">
    <source>
        <dbReference type="ARBA" id="ARBA00022842"/>
    </source>
</evidence>
<evidence type="ECO:0000256" key="1">
    <source>
        <dbReference type="ARBA" id="ARBA00022722"/>
    </source>
</evidence>
<dbReference type="Pfam" id="PF01850">
    <property type="entry name" value="PIN"/>
    <property type="match status" value="1"/>
</dbReference>
<keyword evidence="1" id="KW-0540">Nuclease</keyword>
<sequence>MTKAGPPPPRTVILDSEGLSKAVLRDTTLMNWTAAAVARDMSVVTSAATVVEVMHPKLNRSALDWTLSRIKVVPVDESIARLSAQLLRDAKLHGHKHALDAMVCATALTSPGPRAILTSDPKDLITLSAGRATVVPI</sequence>
<evidence type="ECO:0000256" key="2">
    <source>
        <dbReference type="ARBA" id="ARBA00022723"/>
    </source>
</evidence>
<organism evidence="6 7">
    <name type="scientific">Nocardiopsis coralli</name>
    <dbReference type="NCBI Taxonomy" id="2772213"/>
    <lineage>
        <taxon>Bacteria</taxon>
        <taxon>Bacillati</taxon>
        <taxon>Actinomycetota</taxon>
        <taxon>Actinomycetes</taxon>
        <taxon>Streptosporangiales</taxon>
        <taxon>Nocardiopsidaceae</taxon>
        <taxon>Nocardiopsis</taxon>
    </lineage>
</organism>
<keyword evidence="7" id="KW-1185">Reference proteome</keyword>
<evidence type="ECO:0000256" key="3">
    <source>
        <dbReference type="ARBA" id="ARBA00022801"/>
    </source>
</evidence>
<gene>
    <name evidence="6" type="ORF">IDM40_19720</name>
</gene>
<comment type="caution">
    <text evidence="6">The sequence shown here is derived from an EMBL/GenBank/DDBJ whole genome shotgun (WGS) entry which is preliminary data.</text>
</comment>
<dbReference type="InterPro" id="IPR029060">
    <property type="entry name" value="PIN-like_dom_sf"/>
</dbReference>
<keyword evidence="3" id="KW-0378">Hydrolase</keyword>